<organism evidence="3 4">
    <name type="scientific">Sphagnurus paluster</name>
    <dbReference type="NCBI Taxonomy" id="117069"/>
    <lineage>
        <taxon>Eukaryota</taxon>
        <taxon>Fungi</taxon>
        <taxon>Dikarya</taxon>
        <taxon>Basidiomycota</taxon>
        <taxon>Agaricomycotina</taxon>
        <taxon>Agaricomycetes</taxon>
        <taxon>Agaricomycetidae</taxon>
        <taxon>Agaricales</taxon>
        <taxon>Tricholomatineae</taxon>
        <taxon>Lyophyllaceae</taxon>
        <taxon>Sphagnurus</taxon>
    </lineage>
</organism>
<accession>A0A9P7FY63</accession>
<evidence type="ECO:0000313" key="4">
    <source>
        <dbReference type="Proteomes" id="UP000717328"/>
    </source>
</evidence>
<dbReference type="OrthoDB" id="5569309at2759"/>
<dbReference type="PROSITE" id="PS50800">
    <property type="entry name" value="SAP"/>
    <property type="match status" value="1"/>
</dbReference>
<feature type="domain" description="SAP" evidence="2">
    <location>
        <begin position="9"/>
        <end position="43"/>
    </location>
</feature>
<feature type="region of interest" description="Disordered" evidence="1">
    <location>
        <begin position="62"/>
        <end position="131"/>
    </location>
</feature>
<reference evidence="3" key="2">
    <citation type="submission" date="2021-10" db="EMBL/GenBank/DDBJ databases">
        <title>Phylogenomics reveals ancestral predisposition of the termite-cultivated fungus Termitomyces towards a domesticated lifestyle.</title>
        <authorList>
            <person name="Auxier B."/>
            <person name="Grum-Grzhimaylo A."/>
            <person name="Cardenas M.E."/>
            <person name="Lodge J.D."/>
            <person name="Laessoe T."/>
            <person name="Pedersen O."/>
            <person name="Smith M.E."/>
            <person name="Kuyper T.W."/>
            <person name="Franco-Molano E.A."/>
            <person name="Baroni T.J."/>
            <person name="Aanen D.K."/>
        </authorList>
    </citation>
    <scope>NUCLEOTIDE SEQUENCE</scope>
    <source>
        <strain evidence="3">D49</strain>
    </source>
</reference>
<name>A0A9P7FY63_9AGAR</name>
<gene>
    <name evidence="3" type="ORF">H0H81_006193</name>
</gene>
<dbReference type="InterPro" id="IPR038872">
    <property type="entry name" value="Put_GTT3"/>
</dbReference>
<feature type="compositionally biased region" description="Polar residues" evidence="1">
    <location>
        <begin position="102"/>
        <end position="111"/>
    </location>
</feature>
<dbReference type="PANTHER" id="PTHR41807">
    <property type="entry name" value="GLUTATHIONE TRANSFERASE 3"/>
    <property type="match status" value="1"/>
</dbReference>
<dbReference type="InterPro" id="IPR003034">
    <property type="entry name" value="SAP_dom"/>
</dbReference>
<dbReference type="EMBL" id="JABCKI010005872">
    <property type="protein sequence ID" value="KAG5636987.1"/>
    <property type="molecule type" value="Genomic_DNA"/>
</dbReference>
<proteinExistence type="predicted"/>
<dbReference type="Proteomes" id="UP000717328">
    <property type="component" value="Unassembled WGS sequence"/>
</dbReference>
<dbReference type="AlphaFoldDB" id="A0A9P7FY63"/>
<dbReference type="PANTHER" id="PTHR41807:SF1">
    <property type="entry name" value="GLUTATHIONE TRANSFERASE 3"/>
    <property type="match status" value="1"/>
</dbReference>
<evidence type="ECO:0000259" key="2">
    <source>
        <dbReference type="PROSITE" id="PS50800"/>
    </source>
</evidence>
<keyword evidence="4" id="KW-1185">Reference proteome</keyword>
<comment type="caution">
    <text evidence="3">The sequence shown here is derived from an EMBL/GenBank/DDBJ whole genome shotgun (WGS) entry which is preliminary data.</text>
</comment>
<sequence>MAPVFSGALMPKKKGELQDISNALGISDQGTKDELLNRIKRHLELNPELEEDSSFAGLFPSRRKRSIQPQSSAPSPPNVPTQSAKPTSRGRRVTALEPVRESTPNNQTRDVSTFLKDPPSSPFKIATPNQSPRQAIVATPSSLPPLPPSPVKSIIERLTVPLSAPPNMEALTAKIKETEKDVMRNSMEMLDSFRGFLSNSRNVWSLTALGELLYLIHTVIPWKTLTIPLFQPKDATVPISFSLRYPPLAVFQDYVFWSIILHWALPTLIIPAIVGNLISFSPKTVGQQQQPPSPDVPYPTAPFDPLTAAIIRLAAQVGYPFALLESDVYRLDVLGPRWRVLNASVGLAFAFAEAIAGTPQVFARTLVKEQRRERRLLESPRIGESVSVRRKVLMPSGSPGEEVD</sequence>
<protein>
    <recommendedName>
        <fullName evidence="2">SAP domain-containing protein</fullName>
    </recommendedName>
</protein>
<evidence type="ECO:0000313" key="3">
    <source>
        <dbReference type="EMBL" id="KAG5636987.1"/>
    </source>
</evidence>
<dbReference type="GO" id="GO:0016020">
    <property type="term" value="C:membrane"/>
    <property type="evidence" value="ECO:0007669"/>
    <property type="project" value="TreeGrafter"/>
</dbReference>
<evidence type="ECO:0000256" key="1">
    <source>
        <dbReference type="SAM" id="MobiDB-lite"/>
    </source>
</evidence>
<reference evidence="3" key="1">
    <citation type="submission" date="2021-02" db="EMBL/GenBank/DDBJ databases">
        <authorList>
            <person name="Nieuwenhuis M."/>
            <person name="Van De Peppel L.J.J."/>
        </authorList>
    </citation>
    <scope>NUCLEOTIDE SEQUENCE</scope>
    <source>
        <strain evidence="3">D49</strain>
    </source>
</reference>